<dbReference type="EMBL" id="KC977571">
    <property type="protein sequence ID" value="AGO84699.1"/>
    <property type="molecule type" value="Genomic_DNA"/>
</dbReference>
<dbReference type="InterPro" id="IPR003409">
    <property type="entry name" value="MORN"/>
</dbReference>
<dbReference type="GeneID" id="16606486"/>
<dbReference type="Pfam" id="PF02493">
    <property type="entry name" value="MORN"/>
    <property type="match status" value="7"/>
</dbReference>
<name>S4VVN1_9VIRU</name>
<dbReference type="SUPFAM" id="SSF81383">
    <property type="entry name" value="F-box domain"/>
    <property type="match status" value="1"/>
</dbReference>
<reference evidence="3 4" key="1">
    <citation type="journal article" date="2013" name="Science">
        <title>Pandoraviruses: amoeba viruses with genomes up to 2.5 Mb reaching that of parasitic eukaryotes.</title>
        <authorList>
            <person name="Philippe N."/>
            <person name="Legendre M."/>
            <person name="Doutre G."/>
            <person name="Coute Y."/>
            <person name="Poirot O."/>
            <person name="Lescot M."/>
            <person name="Arslan D."/>
            <person name="Seltzer V."/>
            <person name="Bertaux L."/>
            <person name="Bruley C."/>
            <person name="Garin J."/>
            <person name="Claverie J.M."/>
            <person name="Abergel C."/>
        </authorList>
    </citation>
    <scope>NUCLEOTIDE SEQUENCE [LARGE SCALE GENOMIC DNA]</scope>
</reference>
<dbReference type="Proteomes" id="UP000204584">
    <property type="component" value="Segment"/>
</dbReference>
<feature type="domain" description="F-box" evidence="2">
    <location>
        <begin position="5"/>
        <end position="52"/>
    </location>
</feature>
<dbReference type="InterPro" id="IPR036047">
    <property type="entry name" value="F-box-like_dom_sf"/>
</dbReference>
<dbReference type="SUPFAM" id="SSF82185">
    <property type="entry name" value="Histone H3 K4-specific methyltransferase SET7/9 N-terminal domain"/>
    <property type="match status" value="2"/>
</dbReference>
<keyword evidence="1" id="KW-0677">Repeat</keyword>
<dbReference type="InterPro" id="IPR001810">
    <property type="entry name" value="F-box_dom"/>
</dbReference>
<evidence type="ECO:0000256" key="1">
    <source>
        <dbReference type="ARBA" id="ARBA00022737"/>
    </source>
</evidence>
<gene>
    <name evidence="3" type="ORF">psal_cds_723</name>
</gene>
<dbReference type="FunFam" id="2.20.110.10:FF:000002">
    <property type="entry name" value="Phosphatidylinositol 4-phosphate 5-kinase 8"/>
    <property type="match status" value="1"/>
</dbReference>
<protein>
    <submittedName>
        <fullName evidence="3">Morn repeat domain containing protein</fullName>
    </submittedName>
</protein>
<dbReference type="PANTHER" id="PTHR23084">
    <property type="entry name" value="PHOSPHATIDYLINOSITOL-4-PHOSPHATE 5-KINASE RELATED"/>
    <property type="match status" value="1"/>
</dbReference>
<dbReference type="KEGG" id="vg:16606486"/>
<organism evidence="3 4">
    <name type="scientific">Pandoravirus salinus</name>
    <dbReference type="NCBI Taxonomy" id="1349410"/>
    <lineage>
        <taxon>Viruses</taxon>
        <taxon>Pandoravirus</taxon>
    </lineage>
</organism>
<dbReference type="PROSITE" id="PS50181">
    <property type="entry name" value="FBOX"/>
    <property type="match status" value="1"/>
</dbReference>
<dbReference type="RefSeq" id="YP_008437772.1">
    <property type="nucleotide sequence ID" value="NC_022098.1"/>
</dbReference>
<dbReference type="SMART" id="SM00698">
    <property type="entry name" value="MORN"/>
    <property type="match status" value="7"/>
</dbReference>
<dbReference type="Pfam" id="PF12937">
    <property type="entry name" value="F-box-like"/>
    <property type="match status" value="1"/>
</dbReference>
<dbReference type="PANTHER" id="PTHR23084:SF263">
    <property type="entry name" value="MORN REPEAT-CONTAINING PROTEIN 1"/>
    <property type="match status" value="1"/>
</dbReference>
<evidence type="ECO:0000313" key="4">
    <source>
        <dbReference type="Proteomes" id="UP000204584"/>
    </source>
</evidence>
<sequence length="437" mass="48029">MDDTACFLDVLADELVLSVLRWLDRVGDLARLSATCRRMHGLASDDILWRSIFVRLVRQPSSDMRFSDSKKGWRWLCRAHCFLATAPDDDDNDVVGTAIGCLARGCVVYRGDICGAAMAWHGYGHAHWVWQQHEDVADVLARLPYLGPRPHAAFFYTVGLDAFDRTMRATSMALARKAPTHPVARAATRGQCPAPSIIRTHQGEWVHGMSQGPGICTWTCGTSYEGHFERDLPHGQGDCVWSDGACYRGAWIAGEMDGSGVMTTRGGDRYEGGWHQGKRHGNGTYLWADGSSYSGEWADNQKHGHGTMTYSNGETHVGSWASNRAHGQGTRTRLDGRRYCGGWANGRPDGDGVATHADGDAYRGVWRQGRLCGVVFGGNAHYCAAVHRRADGSEHLCRQVGVEWHCIVVGEAHTPDMCTVATKARCIVDVTLARALW</sequence>
<proteinExistence type="predicted"/>
<evidence type="ECO:0000313" key="3">
    <source>
        <dbReference type="EMBL" id="AGO84699.1"/>
    </source>
</evidence>
<evidence type="ECO:0000259" key="2">
    <source>
        <dbReference type="PROSITE" id="PS50181"/>
    </source>
</evidence>
<dbReference type="Gene3D" id="2.20.110.10">
    <property type="entry name" value="Histone H3 K4-specific methyltransferase SET7/9 N-terminal domain"/>
    <property type="match status" value="3"/>
</dbReference>
<keyword evidence="4" id="KW-1185">Reference proteome</keyword>
<accession>S4VVN1</accession>
<dbReference type="Gene3D" id="1.20.1280.50">
    <property type="match status" value="1"/>
</dbReference>